<feature type="transmembrane region" description="Helical" evidence="8">
    <location>
        <begin position="57"/>
        <end position="78"/>
    </location>
</feature>
<dbReference type="HOGENOM" id="CLU_133067_0_2_9"/>
<evidence type="ECO:0000256" key="5">
    <source>
        <dbReference type="ARBA" id="ARBA00022989"/>
    </source>
</evidence>
<dbReference type="PANTHER" id="PTHR30561:SF1">
    <property type="entry name" value="MULTIDRUG TRANSPORTER EMRE"/>
    <property type="match status" value="1"/>
</dbReference>
<dbReference type="STRING" id="871963.Desdi_0384"/>
<evidence type="ECO:0000256" key="6">
    <source>
        <dbReference type="ARBA" id="ARBA00023136"/>
    </source>
</evidence>
<dbReference type="KEGG" id="ddl:Desdi_0384"/>
<protein>
    <submittedName>
        <fullName evidence="9">Cation/cationic drug transporter</fullName>
    </submittedName>
</protein>
<comment type="subcellular location">
    <subcellularLocation>
        <location evidence="1 7">Cell membrane</location>
        <topology evidence="1 7">Multi-pass membrane protein</topology>
    </subcellularLocation>
</comment>
<feature type="transmembrane region" description="Helical" evidence="8">
    <location>
        <begin position="30"/>
        <end position="51"/>
    </location>
</feature>
<evidence type="ECO:0000256" key="7">
    <source>
        <dbReference type="RuleBase" id="RU003942"/>
    </source>
</evidence>
<name>L0F4F3_DESDL</name>
<keyword evidence="4 7" id="KW-0812">Transmembrane</keyword>
<evidence type="ECO:0000313" key="9">
    <source>
        <dbReference type="EMBL" id="AGA67930.1"/>
    </source>
</evidence>
<dbReference type="EMBL" id="CP003344">
    <property type="protein sequence ID" value="AGA67930.1"/>
    <property type="molecule type" value="Genomic_DNA"/>
</dbReference>
<dbReference type="InterPro" id="IPR037185">
    <property type="entry name" value="EmrE-like"/>
</dbReference>
<evidence type="ECO:0000256" key="4">
    <source>
        <dbReference type="ARBA" id="ARBA00022692"/>
    </source>
</evidence>
<feature type="transmembrane region" description="Helical" evidence="8">
    <location>
        <begin position="6"/>
        <end position="23"/>
    </location>
</feature>
<evidence type="ECO:0000256" key="3">
    <source>
        <dbReference type="ARBA" id="ARBA00022475"/>
    </source>
</evidence>
<evidence type="ECO:0000256" key="8">
    <source>
        <dbReference type="SAM" id="Phobius"/>
    </source>
</evidence>
<dbReference type="PANTHER" id="PTHR30561">
    <property type="entry name" value="SMR FAMILY PROTON-DEPENDENT DRUG EFFLUX TRANSPORTER SUGE"/>
    <property type="match status" value="1"/>
</dbReference>
<dbReference type="eggNOG" id="COG2076">
    <property type="taxonomic scope" value="Bacteria"/>
</dbReference>
<dbReference type="InterPro" id="IPR045324">
    <property type="entry name" value="Small_multidrug_res"/>
</dbReference>
<evidence type="ECO:0000256" key="1">
    <source>
        <dbReference type="ARBA" id="ARBA00004651"/>
    </source>
</evidence>
<keyword evidence="3" id="KW-1003">Cell membrane</keyword>
<proteinExistence type="inferred from homology"/>
<dbReference type="Pfam" id="PF00893">
    <property type="entry name" value="Multi_Drug_Res"/>
    <property type="match status" value="1"/>
</dbReference>
<sequence length="103" mass="11171">MGYIYLIGSILVGTFATICLKYSNGFKKPLPTIGNLIGFFLSLWLLSLSVLTVKLSIAYATWSGLGIILAAVLGNILFHEKPSRPSLYGMGLIIVGMVLMNIF</sequence>
<dbReference type="SUPFAM" id="SSF103481">
    <property type="entry name" value="Multidrug resistance efflux transporter EmrE"/>
    <property type="match status" value="1"/>
</dbReference>
<evidence type="ECO:0000256" key="2">
    <source>
        <dbReference type="ARBA" id="ARBA00022448"/>
    </source>
</evidence>
<feature type="transmembrane region" description="Helical" evidence="8">
    <location>
        <begin position="85"/>
        <end position="102"/>
    </location>
</feature>
<reference evidence="10" key="1">
    <citation type="submission" date="2012-02" db="EMBL/GenBank/DDBJ databases">
        <title>Complete sequence of Desulfitobacterium dichloroeliminans LMG P-21439.</title>
        <authorList>
            <person name="Lucas S."/>
            <person name="Han J."/>
            <person name="Lapidus A."/>
            <person name="Cheng J.-F."/>
            <person name="Goodwin L."/>
            <person name="Pitluck S."/>
            <person name="Peters L."/>
            <person name="Ovchinnikova G."/>
            <person name="Teshima H."/>
            <person name="Detter J.C."/>
            <person name="Han C."/>
            <person name="Tapia R."/>
            <person name="Land M."/>
            <person name="Hauser L."/>
            <person name="Kyrpides N."/>
            <person name="Ivanova N."/>
            <person name="Pagani I."/>
            <person name="Kruse T."/>
            <person name="de Vos W.M."/>
            <person name="Boon N."/>
            <person name="Smidt H."/>
            <person name="Woyke T."/>
        </authorList>
    </citation>
    <scope>NUCLEOTIDE SEQUENCE [LARGE SCALE GENOMIC DNA]</scope>
    <source>
        <strain evidence="10">LMG P-21439 / DCA1</strain>
    </source>
</reference>
<accession>L0F4F3</accession>
<dbReference type="GO" id="GO:0022857">
    <property type="term" value="F:transmembrane transporter activity"/>
    <property type="evidence" value="ECO:0007669"/>
    <property type="project" value="InterPro"/>
</dbReference>
<evidence type="ECO:0000313" key="10">
    <source>
        <dbReference type="Proteomes" id="UP000010797"/>
    </source>
</evidence>
<dbReference type="AlphaFoldDB" id="L0F4F3"/>
<organism evidence="9 10">
    <name type="scientific">Desulfitobacterium dichloroeliminans (strain LMG P-21439 / DCA1)</name>
    <dbReference type="NCBI Taxonomy" id="871963"/>
    <lineage>
        <taxon>Bacteria</taxon>
        <taxon>Bacillati</taxon>
        <taxon>Bacillota</taxon>
        <taxon>Clostridia</taxon>
        <taxon>Eubacteriales</taxon>
        <taxon>Desulfitobacteriaceae</taxon>
        <taxon>Desulfitobacterium</taxon>
    </lineage>
</organism>
<dbReference type="Gene3D" id="1.10.3730.20">
    <property type="match status" value="1"/>
</dbReference>
<keyword evidence="10" id="KW-1185">Reference proteome</keyword>
<keyword evidence="6 8" id="KW-0472">Membrane</keyword>
<gene>
    <name evidence="9" type="ordered locus">Desdi_0384</name>
</gene>
<keyword evidence="2" id="KW-0813">Transport</keyword>
<comment type="similarity">
    <text evidence="7">Belongs to the drug/metabolite transporter (DMT) superfamily. Small multidrug resistance (SMR) (TC 2.A.7.1) family.</text>
</comment>
<dbReference type="InterPro" id="IPR000390">
    <property type="entry name" value="Small_drug/metabolite_transptr"/>
</dbReference>
<dbReference type="Proteomes" id="UP000010797">
    <property type="component" value="Chromosome"/>
</dbReference>
<keyword evidence="5 8" id="KW-1133">Transmembrane helix</keyword>
<dbReference type="GO" id="GO:0005886">
    <property type="term" value="C:plasma membrane"/>
    <property type="evidence" value="ECO:0007669"/>
    <property type="project" value="UniProtKB-SubCell"/>
</dbReference>